<comment type="caution">
    <text evidence="7">The sequence shown here is derived from an EMBL/GenBank/DDBJ whole genome shotgun (WGS) entry which is preliminary data.</text>
</comment>
<dbReference type="Pfam" id="PF06985">
    <property type="entry name" value="HET"/>
    <property type="match status" value="1"/>
</dbReference>
<dbReference type="OrthoDB" id="271111at2759"/>
<dbReference type="Pfam" id="PF14668">
    <property type="entry name" value="RICTOR_V"/>
    <property type="match status" value="1"/>
</dbReference>
<feature type="region of interest" description="Disordered" evidence="3">
    <location>
        <begin position="1"/>
        <end position="102"/>
    </location>
</feature>
<feature type="domain" description="Rapamycin-insensitive companion of mTOR" evidence="6">
    <location>
        <begin position="1078"/>
        <end position="1150"/>
    </location>
</feature>
<dbReference type="SUPFAM" id="SSF48371">
    <property type="entry name" value="ARM repeat"/>
    <property type="match status" value="1"/>
</dbReference>
<sequence length="1935" mass="214688">MTPPARPPGPPSGTTSQDGLQLPPRPSKDGRSPSAASFVTAKSFGRTAPPPPGSFTTELKSTVSRPELPGRYEHGSSYAGYDDGNTGLQSSEQRQAHYRDRIEKETKIRIGTENLLEALNAKKEKHIREQRRVVETELNTSNRKIAQLKGELEAEISRNRQQQQDGVLARSPKGRLSQLFRAAPVRSPSTQTPFQQDRDGDSPLNAEAESPSYILAEILQALEAADLGSDYYVNHANELVELFKRHPTLKYDLAWSIFGLRMQILLLSDSREVVAAGYRVLRYAVTDRKSLQTIRALQTDYLVVLSLVKESKARVEREQALKFVRAFLDVKDGTMEIHPAVARILVAVAEHSDDQLRGIAILTLAELLVKDAELVVEAGAVSILAEAMGSGVYSAPETLLAPFMHLMDLPARRSILKSGFEFSAAYASFTEPHITQGQEDKLKASARVIAGMFKSWPGLMTLSLHDFLPVRSVVASLYVDMALVRNATLDLIADILRIQFPSWAGSFIGGRRLTTYGRVTNMKASASQQVRARAENDPQKRDLVRHFTAVALTILLRQGLLKALMHAEAESPTVQLRKKTSLLLAEVLKMASELLPPSWSEELQTLPGLLTAALTSNNDGRVQATSTVYEVDRVNRTMYRLTSGQPSQVQTKDDGSAARARATSKSTVEAAMDEAQFRQKLIETGVLNTVNYNKWNWPLIQTLIEGPMQNPRRLDEAARVTKFVHRLLGFLRPFKFRFSDAPNTKVNQRYVRAGSALMRTLLQTSEGAKYLADNKLVPQIAECLAQKDPMSGITSTAPLFSPERLAETLVGGYFAFLGVLCSDSKGLQILERWRIINMFYHIVELKNRDELIMTLLTNLDYTLDSHPRIIVAKAMIAGGKSMRIAASKILRAYAMMPIEPTIVGGGAAEWSIKLLVGQLYDPEIEVCEVAIKILEEACNDTTSLEYVVKCRPALDHLGEIGAPLLLRFLSTSVGYHYLDGLDYITKEMDDWFLGRNDSYVTLVEASLARALADIPEKPRSSLSDTAEPQNYGYVPPHFYRELTRTVEGCELLRSKSHFEEFAATIQDFATESSDPEIILKVKGCLWAVGNVGSMELGAPFLEETDVTKWIVRIAETSEVMTLRGTAFFVLGLIGRSLHGQEILAQEGWDGNCNAWGESLGYSLPLSFDRLFSLRLFAAESTIVQPARRPLALDTAASTTDPMNAEILASITKLGNTVLMNKAVAELNALKHKKKVPGFSSPALFRRALAVLAGHRFGVQQWRFVIDLFEKGVLRKIVLEEDGDSEGSGEGDGEGKEGSSGTCYRNVRDEAQSLDTITTPNLEQPISFEPAVYKYGPLQAGYFRLVSLLPGQPHDPICVEVEHVELARAPPYCALSYVWGTPEPRCHVYVGDQTLEIGPNLHAALVQIRSKSVALTIWIDAIAINQSDNPEKSKQIPLMATLFRKAERVIAWLGEDVGAAETAFEVFSRWAEFPLPGNRTTANEVRKYMSDKNSVEREALRSFFRRTYFRRAWIVQETCIDSDRSPILLWGTSLVPLSDVSRAMEVLYMELSGESIDDFLEDGRIGYENLAAVADIVQGAVTFAGMYECMLKREAGNVLDRIYAARGLFATPGNSYPAPDYDAPLNEVCTSYTRAAIRIEKRLTVLDLERPRCRSRGLPSWAVDLDDRPDYDRVNSGFARTAHCAAGGSLVDWLDESEDHDLCLPLRGILVDSIVECYDSDVRAICDAFEPTYKWWTMVRQAMTALYDKIAASHKLSRDDEAGLAGIVACLTCDTFAPTSSLRSEREYSESLAEWFDANQFNVDGRIALDDGKLFTGAASFIETYDSMLTGNKASDHLGDWYESEIAQLFAEHVKSTLRDRRVAVTKSGLLVLVSCRARPGDEICLLLGGRNPFVLRRTASAEVLHTLVGDAYMHGIMFGRLFDRPGNIVTEYNLV</sequence>
<comment type="similarity">
    <text evidence="1">Belongs to the RICTOR family.</text>
</comment>
<dbReference type="SUPFAM" id="SSF46585">
    <property type="entry name" value="HR1 repeat"/>
    <property type="match status" value="1"/>
</dbReference>
<dbReference type="GO" id="GO:0038203">
    <property type="term" value="P:TORC2 signaling"/>
    <property type="evidence" value="ECO:0007669"/>
    <property type="project" value="TreeGrafter"/>
</dbReference>
<feature type="compositionally biased region" description="Polar residues" evidence="3">
    <location>
        <begin position="54"/>
        <end position="64"/>
    </location>
</feature>
<reference evidence="8" key="1">
    <citation type="submission" date="2017-03" db="EMBL/GenBank/DDBJ databases">
        <title>Genomes of endolithic fungi from Antarctica.</title>
        <authorList>
            <person name="Coleine C."/>
            <person name="Masonjones S."/>
            <person name="Stajich J.E."/>
        </authorList>
    </citation>
    <scope>NUCLEOTIDE SEQUENCE [LARGE SCALE GENOMIC DNA]</scope>
    <source>
        <strain evidence="8">CCFEE 5527</strain>
    </source>
</reference>
<dbReference type="SMART" id="SM01310">
    <property type="entry name" value="RICTOR_V"/>
    <property type="match status" value="1"/>
</dbReference>
<dbReference type="PANTHER" id="PTHR13298">
    <property type="entry name" value="CYTOSOLIC REGULATOR PIANISSIMO"/>
    <property type="match status" value="1"/>
</dbReference>
<dbReference type="Pfam" id="PF14663">
    <property type="entry name" value="RasGEF_N_2"/>
    <property type="match status" value="1"/>
</dbReference>
<evidence type="ECO:0000259" key="6">
    <source>
        <dbReference type="SMART" id="SM01310"/>
    </source>
</evidence>
<evidence type="ECO:0000259" key="5">
    <source>
        <dbReference type="SMART" id="SM01308"/>
    </source>
</evidence>
<feature type="domain" description="Rapamycin-insensitive companion of mTOR middle" evidence="4">
    <location>
        <begin position="672"/>
        <end position="896"/>
    </location>
</feature>
<feature type="region of interest" description="Disordered" evidence="3">
    <location>
        <begin position="181"/>
        <end position="206"/>
    </location>
</feature>
<evidence type="ECO:0000256" key="1">
    <source>
        <dbReference type="ARBA" id="ARBA00008878"/>
    </source>
</evidence>
<keyword evidence="8" id="KW-1185">Reference proteome</keyword>
<evidence type="ECO:0000256" key="3">
    <source>
        <dbReference type="SAM" id="MobiDB-lite"/>
    </source>
</evidence>
<dbReference type="PANTHER" id="PTHR13298:SF11">
    <property type="entry name" value="RAPAMYCIN-INSENSITIVE COMPANION OF MTOR"/>
    <property type="match status" value="1"/>
</dbReference>
<feature type="coiled-coil region" evidence="2">
    <location>
        <begin position="131"/>
        <end position="165"/>
    </location>
</feature>
<dbReference type="InterPro" id="IPR028267">
    <property type="entry name" value="Pianissimo_N"/>
</dbReference>
<dbReference type="Pfam" id="PF14666">
    <property type="entry name" value="RICTOR_M"/>
    <property type="match status" value="1"/>
</dbReference>
<dbReference type="InterPro" id="IPR029451">
    <property type="entry name" value="RICTOR_M"/>
</dbReference>
<protein>
    <recommendedName>
        <fullName evidence="9">REM-1 domain-containing protein</fullName>
    </recommendedName>
</protein>
<feature type="region of interest" description="Disordered" evidence="3">
    <location>
        <begin position="1282"/>
        <end position="1302"/>
    </location>
</feature>
<feature type="compositionally biased region" description="Pro residues" evidence="3">
    <location>
        <begin position="1"/>
        <end position="11"/>
    </location>
</feature>
<accession>A0A1V8TGX3</accession>
<dbReference type="SMART" id="SM01308">
    <property type="entry name" value="RICTOR_N"/>
    <property type="match status" value="1"/>
</dbReference>
<evidence type="ECO:0000313" key="7">
    <source>
        <dbReference type="EMBL" id="OQO10508.1"/>
    </source>
</evidence>
<feature type="compositionally biased region" description="Acidic residues" evidence="3">
    <location>
        <begin position="1282"/>
        <end position="1291"/>
    </location>
</feature>
<organism evidence="7 8">
    <name type="scientific">Cryoendolithus antarcticus</name>
    <dbReference type="NCBI Taxonomy" id="1507870"/>
    <lineage>
        <taxon>Eukaryota</taxon>
        <taxon>Fungi</taxon>
        <taxon>Dikarya</taxon>
        <taxon>Ascomycota</taxon>
        <taxon>Pezizomycotina</taxon>
        <taxon>Dothideomycetes</taxon>
        <taxon>Dothideomycetidae</taxon>
        <taxon>Cladosporiales</taxon>
        <taxon>Cladosporiaceae</taxon>
        <taxon>Cryoendolithus</taxon>
    </lineage>
</organism>
<evidence type="ECO:0000259" key="4">
    <source>
        <dbReference type="SMART" id="SM01307"/>
    </source>
</evidence>
<dbReference type="SMART" id="SM01307">
    <property type="entry name" value="RICTOR_M"/>
    <property type="match status" value="1"/>
</dbReference>
<dbReference type="Pfam" id="PF14664">
    <property type="entry name" value="RICTOR_N"/>
    <property type="match status" value="1"/>
</dbReference>
<dbReference type="STRING" id="1507870.A0A1V8TGX3"/>
<dbReference type="InterPro" id="IPR029453">
    <property type="entry name" value="Rictor_IV"/>
</dbReference>
<dbReference type="Pfam" id="PF26639">
    <property type="entry name" value="Het-6_barrel"/>
    <property type="match status" value="1"/>
</dbReference>
<dbReference type="FunCoup" id="A0A1V8TGX3">
    <property type="interactions" value="855"/>
</dbReference>
<dbReference type="InterPro" id="IPR016024">
    <property type="entry name" value="ARM-type_fold"/>
</dbReference>
<dbReference type="EMBL" id="NAJO01000008">
    <property type="protein sequence ID" value="OQO10508.1"/>
    <property type="molecule type" value="Genomic_DNA"/>
</dbReference>
<evidence type="ECO:0008006" key="9">
    <source>
        <dbReference type="Google" id="ProtNLM"/>
    </source>
</evidence>
<dbReference type="Gene3D" id="1.10.287.160">
    <property type="entry name" value="HR1 repeat"/>
    <property type="match status" value="1"/>
</dbReference>
<keyword evidence="2" id="KW-0175">Coiled coil</keyword>
<dbReference type="InterPro" id="IPR028268">
    <property type="entry name" value="Pianissimo_fam"/>
</dbReference>
<proteinExistence type="inferred from homology"/>
<dbReference type="InterPro" id="IPR010730">
    <property type="entry name" value="HET"/>
</dbReference>
<dbReference type="InParanoid" id="A0A1V8TGX3"/>
<dbReference type="CDD" id="cd11627">
    <property type="entry name" value="HR1_Ste20-like"/>
    <property type="match status" value="1"/>
</dbReference>
<feature type="domain" description="Rapamycin-insensitive companion of mTOR N-terminal" evidence="5">
    <location>
        <begin position="233"/>
        <end position="596"/>
    </location>
</feature>
<dbReference type="InterPro" id="IPR036274">
    <property type="entry name" value="HR1_rpt_sf"/>
</dbReference>
<gene>
    <name evidence="7" type="ORF">B0A48_03805</name>
</gene>
<evidence type="ECO:0000313" key="8">
    <source>
        <dbReference type="Proteomes" id="UP000192596"/>
    </source>
</evidence>
<dbReference type="Proteomes" id="UP000192596">
    <property type="component" value="Unassembled WGS sequence"/>
</dbReference>
<dbReference type="InterPro" id="IPR029452">
    <property type="entry name" value="RICTOR_V"/>
</dbReference>
<dbReference type="InterPro" id="IPR011072">
    <property type="entry name" value="HR1_rho-bd"/>
</dbReference>
<evidence type="ECO:0000256" key="2">
    <source>
        <dbReference type="SAM" id="Coils"/>
    </source>
</evidence>
<dbReference type="SMART" id="SM01303">
    <property type="entry name" value="RasGEF_N_2"/>
    <property type="match status" value="1"/>
</dbReference>
<name>A0A1V8TGX3_9PEZI</name>
<dbReference type="GO" id="GO:0031932">
    <property type="term" value="C:TORC2 complex"/>
    <property type="evidence" value="ECO:0007669"/>
    <property type="project" value="InterPro"/>
</dbReference>
<dbReference type="Pfam" id="PF02185">
    <property type="entry name" value="HR1"/>
    <property type="match status" value="1"/>
</dbReference>